<dbReference type="GO" id="GO:0019867">
    <property type="term" value="C:outer membrane"/>
    <property type="evidence" value="ECO:0007669"/>
    <property type="project" value="InterPro"/>
</dbReference>
<dbReference type="EC" id="3.4.21.-" evidence="3"/>
<dbReference type="OrthoDB" id="5760545at2"/>
<sequence length="680" mass="72942" precursor="true">MPVQHKYRPQHLALAIAVALAFTEFAQAQEPASEPAPPTHKTIQALVKDIDAFAKTATPHSIKNIDDWDKLQLGDTDEVVRVLTPQAFNGIVEGGAGENLLQLDAAKGGTFGESRQFQRLDVKKGAWTLTGAGDFSTGALVRAKAALNNEGRIAGDAWVQGSLSNSGSIDGRVDIYEQATFSGRGTVGALNVMGHMLVNQAQGAPQVKGDMDLAKTAVLSYEVHSEGSSETIKVEGTARLGNATLKVVGAGEDFPQTSEYTIIEAGKVEGEFAHVESNLAFMSAQANYEENRVGLTYARNEVPLEKFAVDQNTEEFIHNLVAPEAALTEQSPAQTPNAAIKALLGTTTTTAPLAIELLTGDSNANLTKTTLNSVSPVSTSMLSAMRQLDRAGNSVNQNNAPRLAAGSKGNGRVWVQALGHGGKLDRDFQDLKYSTEGLVMGADWGISEHWYLGVIGGQSATRMDSRELDGNLDSWHLGVYALRQSGPFAFRLGATYSQHDGDNKREVAFAGFKDRPQGRYDASTQQAFAEAGYNLGRANVSFEPFASIGYQRYQRDSYTEKGGAAALKVHGQSDENLSSTFGLRLAQINGLDNGMQLTPRFSAGWKHTYGELYSYTRQRLVTGGRDYTVYGAPLDRDSLLVDAGLDLRVSANNTLGVSLNGEAGSDGRSYGVTGQWRIAF</sequence>
<keyword evidence="3" id="KW-0378">Hydrolase</keyword>
<dbReference type="InterPro" id="IPR036709">
    <property type="entry name" value="Autotransporte_beta_dom_sf"/>
</dbReference>
<dbReference type="AlphaFoldDB" id="A0A5E7E4R7"/>
<organism evidence="3 4">
    <name type="scientific">Pseudomonas fluorescens</name>
    <dbReference type="NCBI Taxonomy" id="294"/>
    <lineage>
        <taxon>Bacteria</taxon>
        <taxon>Pseudomonadati</taxon>
        <taxon>Pseudomonadota</taxon>
        <taxon>Gammaproteobacteria</taxon>
        <taxon>Pseudomonadales</taxon>
        <taxon>Pseudomonadaceae</taxon>
        <taxon>Pseudomonas</taxon>
    </lineage>
</organism>
<dbReference type="NCBIfam" id="TIGR01414">
    <property type="entry name" value="autotrans_barl"/>
    <property type="match status" value="1"/>
</dbReference>
<evidence type="ECO:0000313" key="4">
    <source>
        <dbReference type="Proteomes" id="UP000326018"/>
    </source>
</evidence>
<accession>A0A5E7E4R7</accession>
<evidence type="ECO:0000313" key="3">
    <source>
        <dbReference type="EMBL" id="VVO21660.1"/>
    </source>
</evidence>
<dbReference type="PROSITE" id="PS51208">
    <property type="entry name" value="AUTOTRANSPORTER"/>
    <property type="match status" value="1"/>
</dbReference>
<feature type="chain" id="PRO_5022890923" evidence="1">
    <location>
        <begin position="29"/>
        <end position="680"/>
    </location>
</feature>
<dbReference type="InterPro" id="IPR006315">
    <property type="entry name" value="OM_autotransptr_brl_dom"/>
</dbReference>
<keyword evidence="3" id="KW-0645">Protease</keyword>
<dbReference type="GO" id="GO:0006508">
    <property type="term" value="P:proteolysis"/>
    <property type="evidence" value="ECO:0007669"/>
    <property type="project" value="UniProtKB-KW"/>
</dbReference>
<gene>
    <name evidence="3" type="ORF">PS712_04281</name>
</gene>
<name>A0A5E7E4R7_PSEFL</name>
<dbReference type="Gene3D" id="2.40.128.130">
    <property type="entry name" value="Autotransporter beta-domain"/>
    <property type="match status" value="1"/>
</dbReference>
<protein>
    <submittedName>
        <fullName evidence="3">Extracellular serine protease</fullName>
        <ecNumber evidence="3">3.4.21.-</ecNumber>
    </submittedName>
</protein>
<dbReference type="EMBL" id="CABVIB010000025">
    <property type="protein sequence ID" value="VVO21660.1"/>
    <property type="molecule type" value="Genomic_DNA"/>
</dbReference>
<dbReference type="Proteomes" id="UP000326018">
    <property type="component" value="Unassembled WGS sequence"/>
</dbReference>
<feature type="domain" description="Autotransporter" evidence="2">
    <location>
        <begin position="406"/>
        <end position="680"/>
    </location>
</feature>
<evidence type="ECO:0000256" key="1">
    <source>
        <dbReference type="SAM" id="SignalP"/>
    </source>
</evidence>
<dbReference type="GO" id="GO:0008233">
    <property type="term" value="F:peptidase activity"/>
    <property type="evidence" value="ECO:0007669"/>
    <property type="project" value="UniProtKB-KW"/>
</dbReference>
<dbReference type="SMART" id="SM00869">
    <property type="entry name" value="Autotransporter"/>
    <property type="match status" value="1"/>
</dbReference>
<evidence type="ECO:0000259" key="2">
    <source>
        <dbReference type="PROSITE" id="PS51208"/>
    </source>
</evidence>
<dbReference type="InterPro" id="IPR005546">
    <property type="entry name" value="Autotransporte_beta"/>
</dbReference>
<proteinExistence type="predicted"/>
<dbReference type="RefSeq" id="WP_150704151.1">
    <property type="nucleotide sequence ID" value="NZ_CABVIB010000025.1"/>
</dbReference>
<feature type="signal peptide" evidence="1">
    <location>
        <begin position="1"/>
        <end position="28"/>
    </location>
</feature>
<dbReference type="SUPFAM" id="SSF103515">
    <property type="entry name" value="Autotransporter"/>
    <property type="match status" value="1"/>
</dbReference>
<reference evidence="3 4" key="1">
    <citation type="submission" date="2019-09" db="EMBL/GenBank/DDBJ databases">
        <authorList>
            <person name="Chandra G."/>
            <person name="Truman W A."/>
        </authorList>
    </citation>
    <scope>NUCLEOTIDE SEQUENCE [LARGE SCALE GENOMIC DNA]</scope>
    <source>
        <strain evidence="3">PS712</strain>
    </source>
</reference>
<dbReference type="Pfam" id="PF03797">
    <property type="entry name" value="Autotransporter"/>
    <property type="match status" value="1"/>
</dbReference>
<keyword evidence="1" id="KW-0732">Signal</keyword>